<gene>
    <name evidence="2" type="ORF">B0T18DRAFT_34518</name>
</gene>
<evidence type="ECO:0000313" key="2">
    <source>
        <dbReference type="EMBL" id="KAK0754285.1"/>
    </source>
</evidence>
<dbReference type="EMBL" id="JAUKUD010000001">
    <property type="protein sequence ID" value="KAK0754285.1"/>
    <property type="molecule type" value="Genomic_DNA"/>
</dbReference>
<name>A0AA40FAV7_9PEZI</name>
<dbReference type="AlphaFoldDB" id="A0AA40FAV7"/>
<evidence type="ECO:0000256" key="1">
    <source>
        <dbReference type="SAM" id="MobiDB-lite"/>
    </source>
</evidence>
<proteinExistence type="predicted"/>
<sequence>MSGQSWACLPRSPAFSGPSLNSTQHRCRWPRRGLTHEGRRYILPQRHEPGRAAGQRGRDRLVCLSRRASRGASRHRRVCSCSSEPMRVAVPQDRHPGRRRPSITASGLRALGMRPQDSWERGKPGLRCWIDTSACHPRRPRTIACVDIIVSLTDRGEISRLGACLVDYCESPLLSADPTGESRHRGALPAAILKLPELPEACVDFADDEAKGSEPSITRSGGKREEESGAAYGPGAQPTECRAI</sequence>
<keyword evidence="3" id="KW-1185">Reference proteome</keyword>
<reference evidence="2" key="1">
    <citation type="submission" date="2023-06" db="EMBL/GenBank/DDBJ databases">
        <title>Genome-scale phylogeny and comparative genomics of the fungal order Sordariales.</title>
        <authorList>
            <consortium name="Lawrence Berkeley National Laboratory"/>
            <person name="Hensen N."/>
            <person name="Bonometti L."/>
            <person name="Westerberg I."/>
            <person name="Brannstrom I.O."/>
            <person name="Guillou S."/>
            <person name="Cros-Aarteil S."/>
            <person name="Calhoun S."/>
            <person name="Haridas S."/>
            <person name="Kuo A."/>
            <person name="Mondo S."/>
            <person name="Pangilinan J."/>
            <person name="Riley R."/>
            <person name="LaButti K."/>
            <person name="Andreopoulos B."/>
            <person name="Lipzen A."/>
            <person name="Chen C."/>
            <person name="Yanf M."/>
            <person name="Daum C."/>
            <person name="Ng V."/>
            <person name="Clum A."/>
            <person name="Steindorff A."/>
            <person name="Ohm R."/>
            <person name="Martin F."/>
            <person name="Silar P."/>
            <person name="Natvig D."/>
            <person name="Lalanne C."/>
            <person name="Gautier V."/>
            <person name="Ament-velasquez S.L."/>
            <person name="Kruys A."/>
            <person name="Hutchinson M.I."/>
            <person name="Powell A.J."/>
            <person name="Barry K."/>
            <person name="Miller A.N."/>
            <person name="Grigoriev I.V."/>
            <person name="Debuchy R."/>
            <person name="Gladieux P."/>
            <person name="Thoren M.H."/>
            <person name="Johannesson H."/>
        </authorList>
    </citation>
    <scope>NUCLEOTIDE SEQUENCE</scope>
    <source>
        <strain evidence="2">SMH3187-1</strain>
    </source>
</reference>
<dbReference type="Proteomes" id="UP001172155">
    <property type="component" value="Unassembled WGS sequence"/>
</dbReference>
<organism evidence="2 3">
    <name type="scientific">Schizothecium vesticola</name>
    <dbReference type="NCBI Taxonomy" id="314040"/>
    <lineage>
        <taxon>Eukaryota</taxon>
        <taxon>Fungi</taxon>
        <taxon>Dikarya</taxon>
        <taxon>Ascomycota</taxon>
        <taxon>Pezizomycotina</taxon>
        <taxon>Sordariomycetes</taxon>
        <taxon>Sordariomycetidae</taxon>
        <taxon>Sordariales</taxon>
        <taxon>Schizotheciaceae</taxon>
        <taxon>Schizothecium</taxon>
    </lineage>
</organism>
<feature type="region of interest" description="Disordered" evidence="1">
    <location>
        <begin position="1"/>
        <end position="26"/>
    </location>
</feature>
<protein>
    <submittedName>
        <fullName evidence="2">Uncharacterized protein</fullName>
    </submittedName>
</protein>
<evidence type="ECO:0000313" key="3">
    <source>
        <dbReference type="Proteomes" id="UP001172155"/>
    </source>
</evidence>
<accession>A0AA40FAV7</accession>
<feature type="region of interest" description="Disordered" evidence="1">
    <location>
        <begin position="206"/>
        <end position="244"/>
    </location>
</feature>
<comment type="caution">
    <text evidence="2">The sequence shown here is derived from an EMBL/GenBank/DDBJ whole genome shotgun (WGS) entry which is preliminary data.</text>
</comment>